<evidence type="ECO:0000256" key="1">
    <source>
        <dbReference type="SAM" id="MobiDB-lite"/>
    </source>
</evidence>
<evidence type="ECO:0000313" key="3">
    <source>
        <dbReference type="Proteomes" id="UP000821837"/>
    </source>
</evidence>
<evidence type="ECO:0000313" key="2">
    <source>
        <dbReference type="EMBL" id="KAH7971684.1"/>
    </source>
</evidence>
<name>A0A9D4T558_RHISA</name>
<sequence length="93" mass="10056">MDGGEDLIRDLRSGGVDVPATVTFRDFAGADDNVVSCAEPTEDEILRQVVPQPESGSDDDDDDDRPQPSAAQIIDAIIARNAFLSGKFYCLRL</sequence>
<dbReference type="AlphaFoldDB" id="A0A9D4T558"/>
<reference evidence="2" key="2">
    <citation type="submission" date="2021-09" db="EMBL/GenBank/DDBJ databases">
        <authorList>
            <person name="Jia N."/>
            <person name="Wang J."/>
            <person name="Shi W."/>
            <person name="Du L."/>
            <person name="Sun Y."/>
            <person name="Zhan W."/>
            <person name="Jiang J."/>
            <person name="Wang Q."/>
            <person name="Zhang B."/>
            <person name="Ji P."/>
            <person name="Sakyi L.B."/>
            <person name="Cui X."/>
            <person name="Yuan T."/>
            <person name="Jiang B."/>
            <person name="Yang W."/>
            <person name="Lam T.T.-Y."/>
            <person name="Chang Q."/>
            <person name="Ding S."/>
            <person name="Wang X."/>
            <person name="Zhu J."/>
            <person name="Ruan X."/>
            <person name="Zhao L."/>
            <person name="Wei J."/>
            <person name="Que T."/>
            <person name="Du C."/>
            <person name="Cheng J."/>
            <person name="Dai P."/>
            <person name="Han X."/>
            <person name="Huang E."/>
            <person name="Gao Y."/>
            <person name="Liu J."/>
            <person name="Shao H."/>
            <person name="Ye R."/>
            <person name="Li L."/>
            <person name="Wei W."/>
            <person name="Wang X."/>
            <person name="Wang C."/>
            <person name="Huo Q."/>
            <person name="Li W."/>
            <person name="Guo W."/>
            <person name="Chen H."/>
            <person name="Chen S."/>
            <person name="Zhou L."/>
            <person name="Zhou L."/>
            <person name="Ni X."/>
            <person name="Tian J."/>
            <person name="Zhou Y."/>
            <person name="Sheng Y."/>
            <person name="Liu T."/>
            <person name="Pan Y."/>
            <person name="Xia L."/>
            <person name="Li J."/>
            <person name="Zhao F."/>
            <person name="Cao W."/>
        </authorList>
    </citation>
    <scope>NUCLEOTIDE SEQUENCE</scope>
    <source>
        <strain evidence="2">Rsan-2018</strain>
        <tissue evidence="2">Larvae</tissue>
    </source>
</reference>
<reference evidence="2" key="1">
    <citation type="journal article" date="2020" name="Cell">
        <title>Large-Scale Comparative Analyses of Tick Genomes Elucidate Their Genetic Diversity and Vector Capacities.</title>
        <authorList>
            <consortium name="Tick Genome and Microbiome Consortium (TIGMIC)"/>
            <person name="Jia N."/>
            <person name="Wang J."/>
            <person name="Shi W."/>
            <person name="Du L."/>
            <person name="Sun Y."/>
            <person name="Zhan W."/>
            <person name="Jiang J.F."/>
            <person name="Wang Q."/>
            <person name="Zhang B."/>
            <person name="Ji P."/>
            <person name="Bell-Sakyi L."/>
            <person name="Cui X.M."/>
            <person name="Yuan T.T."/>
            <person name="Jiang B.G."/>
            <person name="Yang W.F."/>
            <person name="Lam T.T."/>
            <person name="Chang Q.C."/>
            <person name="Ding S.J."/>
            <person name="Wang X.J."/>
            <person name="Zhu J.G."/>
            <person name="Ruan X.D."/>
            <person name="Zhao L."/>
            <person name="Wei J.T."/>
            <person name="Ye R.Z."/>
            <person name="Que T.C."/>
            <person name="Du C.H."/>
            <person name="Zhou Y.H."/>
            <person name="Cheng J.X."/>
            <person name="Dai P.F."/>
            <person name="Guo W.B."/>
            <person name="Han X.H."/>
            <person name="Huang E.J."/>
            <person name="Li L.F."/>
            <person name="Wei W."/>
            <person name="Gao Y.C."/>
            <person name="Liu J.Z."/>
            <person name="Shao H.Z."/>
            <person name="Wang X."/>
            <person name="Wang C.C."/>
            <person name="Yang T.C."/>
            <person name="Huo Q.B."/>
            <person name="Li W."/>
            <person name="Chen H.Y."/>
            <person name="Chen S.E."/>
            <person name="Zhou L.G."/>
            <person name="Ni X.B."/>
            <person name="Tian J.H."/>
            <person name="Sheng Y."/>
            <person name="Liu T."/>
            <person name="Pan Y.S."/>
            <person name="Xia L.Y."/>
            <person name="Li J."/>
            <person name="Zhao F."/>
            <person name="Cao W.C."/>
        </authorList>
    </citation>
    <scope>NUCLEOTIDE SEQUENCE</scope>
    <source>
        <strain evidence="2">Rsan-2018</strain>
    </source>
</reference>
<organism evidence="2 3">
    <name type="scientific">Rhipicephalus sanguineus</name>
    <name type="common">Brown dog tick</name>
    <name type="synonym">Ixodes sanguineus</name>
    <dbReference type="NCBI Taxonomy" id="34632"/>
    <lineage>
        <taxon>Eukaryota</taxon>
        <taxon>Metazoa</taxon>
        <taxon>Ecdysozoa</taxon>
        <taxon>Arthropoda</taxon>
        <taxon>Chelicerata</taxon>
        <taxon>Arachnida</taxon>
        <taxon>Acari</taxon>
        <taxon>Parasitiformes</taxon>
        <taxon>Ixodida</taxon>
        <taxon>Ixodoidea</taxon>
        <taxon>Ixodidae</taxon>
        <taxon>Rhipicephalinae</taxon>
        <taxon>Rhipicephalus</taxon>
        <taxon>Rhipicephalus</taxon>
    </lineage>
</organism>
<feature type="region of interest" description="Disordered" evidence="1">
    <location>
        <begin position="40"/>
        <end position="68"/>
    </location>
</feature>
<protein>
    <submittedName>
        <fullName evidence="2">Uncharacterized protein</fullName>
    </submittedName>
</protein>
<dbReference type="VEuPathDB" id="VectorBase:RSAN_033145"/>
<gene>
    <name evidence="2" type="ORF">HPB52_002202</name>
</gene>
<keyword evidence="3" id="KW-1185">Reference proteome</keyword>
<comment type="caution">
    <text evidence="2">The sequence shown here is derived from an EMBL/GenBank/DDBJ whole genome shotgun (WGS) entry which is preliminary data.</text>
</comment>
<dbReference type="Proteomes" id="UP000821837">
    <property type="component" value="Chromosome 11"/>
</dbReference>
<dbReference type="EMBL" id="JABSTV010001247">
    <property type="protein sequence ID" value="KAH7971684.1"/>
    <property type="molecule type" value="Genomic_DNA"/>
</dbReference>
<accession>A0A9D4T558</accession>
<proteinExistence type="predicted"/>